<dbReference type="FunFam" id="1.10.340.70:FF:000001">
    <property type="entry name" value="Retrovirus-related Pol polyprotein from transposon gypsy-like Protein"/>
    <property type="match status" value="1"/>
</dbReference>
<keyword evidence="4" id="KW-1185">Reference proteome</keyword>
<accession>A0A9Q3GEN7</accession>
<dbReference type="GO" id="GO:0005634">
    <property type="term" value="C:nucleus"/>
    <property type="evidence" value="ECO:0007669"/>
    <property type="project" value="UniProtKB-ARBA"/>
</dbReference>
<feature type="domain" description="Integrase catalytic" evidence="2">
    <location>
        <begin position="119"/>
        <end position="216"/>
    </location>
</feature>
<evidence type="ECO:0000259" key="2">
    <source>
        <dbReference type="PROSITE" id="PS50994"/>
    </source>
</evidence>
<dbReference type="PANTHER" id="PTHR37984">
    <property type="entry name" value="PROTEIN CBG26694"/>
    <property type="match status" value="1"/>
</dbReference>
<dbReference type="InterPro" id="IPR050951">
    <property type="entry name" value="Retrovirus_Pol_polyprotein"/>
</dbReference>
<dbReference type="InterPro" id="IPR012337">
    <property type="entry name" value="RNaseH-like_sf"/>
</dbReference>
<dbReference type="GO" id="GO:0003723">
    <property type="term" value="F:RNA binding"/>
    <property type="evidence" value="ECO:0007669"/>
    <property type="project" value="UniProtKB-KW"/>
</dbReference>
<dbReference type="Gene3D" id="1.10.340.70">
    <property type="match status" value="1"/>
</dbReference>
<sequence length="216" mass="24890">MIQKEVWQDKDYKEIIRQVARGESVTDYSLEPQAKLLLFKDRVVISSNEEIKFNILQNNHDSLLAGHPGHEKTLKLIKRDFYWADMNKLIKDYVSSCQQCSRNKNIHHKKFGLLMPLQSPSGPWSSLAMDFITQFPFSKNFDSILVVVDRFSKIEILIPAYGTITALELAPIFISHVVSKHGLPVSIVSDSQSLFFSSLWTNLCVRFDYETISKNY</sequence>
<dbReference type="InterPro" id="IPR001584">
    <property type="entry name" value="Integrase_cat-core"/>
</dbReference>
<dbReference type="GO" id="GO:0015074">
    <property type="term" value="P:DNA integration"/>
    <property type="evidence" value="ECO:0007669"/>
    <property type="project" value="InterPro"/>
</dbReference>
<dbReference type="PANTHER" id="PTHR37984:SF5">
    <property type="entry name" value="PROTEIN NYNRIN-LIKE"/>
    <property type="match status" value="1"/>
</dbReference>
<keyword evidence="1" id="KW-0694">RNA-binding</keyword>
<name>A0A9Q3GEN7_9BASI</name>
<dbReference type="AlphaFoldDB" id="A0A9Q3GEN7"/>
<evidence type="ECO:0000313" key="4">
    <source>
        <dbReference type="Proteomes" id="UP000765509"/>
    </source>
</evidence>
<dbReference type="InterPro" id="IPR041588">
    <property type="entry name" value="Integrase_H2C2"/>
</dbReference>
<dbReference type="Proteomes" id="UP000765509">
    <property type="component" value="Unassembled WGS sequence"/>
</dbReference>
<dbReference type="OrthoDB" id="115183at2759"/>
<dbReference type="EMBL" id="AVOT02000559">
    <property type="protein sequence ID" value="MBW0463467.1"/>
    <property type="molecule type" value="Genomic_DNA"/>
</dbReference>
<dbReference type="SUPFAM" id="SSF53098">
    <property type="entry name" value="Ribonuclease H-like"/>
    <property type="match status" value="1"/>
</dbReference>
<proteinExistence type="predicted"/>
<reference evidence="3" key="1">
    <citation type="submission" date="2021-03" db="EMBL/GenBank/DDBJ databases">
        <title>Draft genome sequence of rust myrtle Austropuccinia psidii MF-1, a brazilian biotype.</title>
        <authorList>
            <person name="Quecine M.C."/>
            <person name="Pachon D.M.R."/>
            <person name="Bonatelli M.L."/>
            <person name="Correr F.H."/>
            <person name="Franceschini L.M."/>
            <person name="Leite T.F."/>
            <person name="Margarido G.R.A."/>
            <person name="Almeida C.A."/>
            <person name="Ferrarezi J.A."/>
            <person name="Labate C.A."/>
        </authorList>
    </citation>
    <scope>NUCLEOTIDE SEQUENCE</scope>
    <source>
        <strain evidence="3">MF-1</strain>
    </source>
</reference>
<dbReference type="InterPro" id="IPR036397">
    <property type="entry name" value="RNaseH_sf"/>
</dbReference>
<organism evidence="3 4">
    <name type="scientific">Austropuccinia psidii MF-1</name>
    <dbReference type="NCBI Taxonomy" id="1389203"/>
    <lineage>
        <taxon>Eukaryota</taxon>
        <taxon>Fungi</taxon>
        <taxon>Dikarya</taxon>
        <taxon>Basidiomycota</taxon>
        <taxon>Pucciniomycotina</taxon>
        <taxon>Pucciniomycetes</taxon>
        <taxon>Pucciniales</taxon>
        <taxon>Sphaerophragmiaceae</taxon>
        <taxon>Austropuccinia</taxon>
    </lineage>
</organism>
<dbReference type="Pfam" id="PF17921">
    <property type="entry name" value="Integrase_H2C2"/>
    <property type="match status" value="1"/>
</dbReference>
<dbReference type="Gene3D" id="3.30.420.10">
    <property type="entry name" value="Ribonuclease H-like superfamily/Ribonuclease H"/>
    <property type="match status" value="1"/>
</dbReference>
<gene>
    <name evidence="3" type="ORF">O181_003182</name>
</gene>
<evidence type="ECO:0000256" key="1">
    <source>
        <dbReference type="ARBA" id="ARBA00022884"/>
    </source>
</evidence>
<protein>
    <recommendedName>
        <fullName evidence="2">Integrase catalytic domain-containing protein</fullName>
    </recommendedName>
</protein>
<evidence type="ECO:0000313" key="3">
    <source>
        <dbReference type="EMBL" id="MBW0463467.1"/>
    </source>
</evidence>
<dbReference type="PROSITE" id="PS50994">
    <property type="entry name" value="INTEGRASE"/>
    <property type="match status" value="1"/>
</dbReference>
<comment type="caution">
    <text evidence="3">The sequence shown here is derived from an EMBL/GenBank/DDBJ whole genome shotgun (WGS) entry which is preliminary data.</text>
</comment>